<dbReference type="Gene3D" id="3.40.190.10">
    <property type="entry name" value="Periplasmic binding protein-like II"/>
    <property type="match status" value="2"/>
</dbReference>
<proteinExistence type="predicted"/>
<keyword evidence="4" id="KW-1185">Reference proteome</keyword>
<evidence type="ECO:0000313" key="4">
    <source>
        <dbReference type="Proteomes" id="UP000246145"/>
    </source>
</evidence>
<accession>A0A2U1CKS4</accession>
<gene>
    <name evidence="3" type="ORF">C7440_2348</name>
</gene>
<dbReference type="AlphaFoldDB" id="A0A2U1CKS4"/>
<name>A0A2U1CKS4_9BURK</name>
<dbReference type="EMBL" id="QEKO01000003">
    <property type="protein sequence ID" value="PVY61620.1"/>
    <property type="molecule type" value="Genomic_DNA"/>
</dbReference>
<keyword evidence="1 2" id="KW-0732">Signal</keyword>
<dbReference type="Pfam" id="PF13343">
    <property type="entry name" value="SBP_bac_6"/>
    <property type="match status" value="1"/>
</dbReference>
<evidence type="ECO:0000256" key="2">
    <source>
        <dbReference type="SAM" id="SignalP"/>
    </source>
</evidence>
<evidence type="ECO:0000313" key="3">
    <source>
        <dbReference type="EMBL" id="PVY61620.1"/>
    </source>
</evidence>
<feature type="signal peptide" evidence="2">
    <location>
        <begin position="1"/>
        <end position="24"/>
    </location>
</feature>
<reference evidence="3 4" key="1">
    <citation type="submission" date="2018-04" db="EMBL/GenBank/DDBJ databases">
        <title>Genomic Encyclopedia of Type Strains, Phase IV (KMG-IV): sequencing the most valuable type-strain genomes for metagenomic binning, comparative biology and taxonomic classification.</title>
        <authorList>
            <person name="Goeker M."/>
        </authorList>
    </citation>
    <scope>NUCLEOTIDE SEQUENCE [LARGE SCALE GENOMIC DNA]</scope>
    <source>
        <strain evidence="3 4">DSM 10065</strain>
    </source>
</reference>
<dbReference type="OrthoDB" id="366726at2"/>
<protein>
    <submittedName>
        <fullName evidence="3">Iron(III) transport system substrate-binding protein</fullName>
    </submittedName>
</protein>
<evidence type="ECO:0000256" key="1">
    <source>
        <dbReference type="ARBA" id="ARBA00022729"/>
    </source>
</evidence>
<dbReference type="STRING" id="1231391.GCA_000308195_02312"/>
<dbReference type="SUPFAM" id="SSF53850">
    <property type="entry name" value="Periplasmic binding protein-like II"/>
    <property type="match status" value="1"/>
</dbReference>
<comment type="caution">
    <text evidence="3">The sequence shown here is derived from an EMBL/GenBank/DDBJ whole genome shotgun (WGS) entry which is preliminary data.</text>
</comment>
<dbReference type="PANTHER" id="PTHR30006:SF24">
    <property type="entry name" value="SLL0237 PROTEIN"/>
    <property type="match status" value="1"/>
</dbReference>
<organism evidence="3 4">
    <name type="scientific">Pusillimonas noertemannii</name>
    <dbReference type="NCBI Taxonomy" id="305977"/>
    <lineage>
        <taxon>Bacteria</taxon>
        <taxon>Pseudomonadati</taxon>
        <taxon>Pseudomonadota</taxon>
        <taxon>Betaproteobacteria</taxon>
        <taxon>Burkholderiales</taxon>
        <taxon>Alcaligenaceae</taxon>
        <taxon>Pusillimonas</taxon>
    </lineage>
</organism>
<dbReference type="Proteomes" id="UP000246145">
    <property type="component" value="Unassembled WGS sequence"/>
</dbReference>
<sequence length="339" mass="38154">MSPLMKSLSCLLAGMLMAAAQAHAEPSGPQGDRSQRLLEQAGKEGELSIYTSMAEKDISRLVKAFETKYGIKTKVWRSGTDNVLQRIISEARAGRDEVDFVLSTAPEMEALHREGLLRPVDSPLQRELIPEALPEHREWTGMRVYVYVQAYNTQRIRPEDLPRSYQDLLDPKWKGKLGVESKHEWFYTLVQSMGEEQGLRFFRKMVATNGMTIRKGSTLTANLVSAGEVPLALNLYLHVVEPLLAKQAPIDYLSLSPTIASTDGIAIMRGARHPHSAELFYDFLLSDGQKILADNSISTNRRDEAVLARFKPIVFSDPVRILDSYEKWDKLFDDVAHGH</sequence>
<dbReference type="PANTHER" id="PTHR30006">
    <property type="entry name" value="THIAMINE-BINDING PERIPLASMIC PROTEIN-RELATED"/>
    <property type="match status" value="1"/>
</dbReference>
<feature type="chain" id="PRO_5015669053" evidence="2">
    <location>
        <begin position="25"/>
        <end position="339"/>
    </location>
</feature>